<evidence type="ECO:0000259" key="2">
    <source>
        <dbReference type="Pfam" id="PF14344"/>
    </source>
</evidence>
<feature type="signal peptide" evidence="1">
    <location>
        <begin position="1"/>
        <end position="26"/>
    </location>
</feature>
<dbReference type="AlphaFoldDB" id="A0A1I7KEG8"/>
<dbReference type="RefSeq" id="WP_068838876.1">
    <property type="nucleotide sequence ID" value="NZ_BMXC01000006.1"/>
</dbReference>
<feature type="chain" id="PRO_5010333384" description="DUF4397 domain-containing protein" evidence="1">
    <location>
        <begin position="27"/>
        <end position="239"/>
    </location>
</feature>
<dbReference type="PROSITE" id="PS51257">
    <property type="entry name" value="PROKAR_LIPOPROTEIN"/>
    <property type="match status" value="1"/>
</dbReference>
<keyword evidence="4" id="KW-1185">Reference proteome</keyword>
<accession>A0A1I7KEG8</accession>
<dbReference type="Proteomes" id="UP000182491">
    <property type="component" value="Unassembled WGS sequence"/>
</dbReference>
<dbReference type="InterPro" id="IPR025510">
    <property type="entry name" value="DUF4397"/>
</dbReference>
<feature type="domain" description="DUF4397" evidence="2">
    <location>
        <begin position="163"/>
        <end position="221"/>
    </location>
</feature>
<gene>
    <name evidence="3" type="ORF">SAMN04487941_3627</name>
</gene>
<keyword evidence="1" id="KW-0732">Signal</keyword>
<organism evidence="3 4">
    <name type="scientific">Pontibacter akesuensis</name>
    <dbReference type="NCBI Taxonomy" id="388950"/>
    <lineage>
        <taxon>Bacteria</taxon>
        <taxon>Pseudomonadati</taxon>
        <taxon>Bacteroidota</taxon>
        <taxon>Cytophagia</taxon>
        <taxon>Cytophagales</taxon>
        <taxon>Hymenobacteraceae</taxon>
        <taxon>Pontibacter</taxon>
    </lineage>
</organism>
<sequence length="239" mass="25843">MHSLFSKSFAGKVTLLLFSVISFSLTGCLDNDVETPEPTPTTYFSLYHGSPDAPDFDIYIDNQLLNRQPFKYTSYTGYLPFKPDSYGIKFTSVNAADAFVDSTLTFEDGKAYSVFAINKLDDLELLAVQDVIPQLAAGKAGIRVVHLSPDAAPLDITTTGTAGNVLTSDLAFKEITSFMPVDASKYNLEIKSADTGETLVTVTNATFAAGANYTLIIRGFKTPPSGNANTLHAQLIRNL</sequence>
<evidence type="ECO:0000256" key="1">
    <source>
        <dbReference type="SAM" id="SignalP"/>
    </source>
</evidence>
<dbReference type="STRING" id="388950.GCA_001611675_02963"/>
<evidence type="ECO:0000313" key="3">
    <source>
        <dbReference type="EMBL" id="SFU95784.1"/>
    </source>
</evidence>
<dbReference type="EMBL" id="FPCA01000005">
    <property type="protein sequence ID" value="SFU95784.1"/>
    <property type="molecule type" value="Genomic_DNA"/>
</dbReference>
<protein>
    <recommendedName>
        <fullName evidence="2">DUF4397 domain-containing protein</fullName>
    </recommendedName>
</protein>
<feature type="domain" description="DUF4397" evidence="2">
    <location>
        <begin position="44"/>
        <end position="157"/>
    </location>
</feature>
<dbReference type="Pfam" id="PF14344">
    <property type="entry name" value="DUF4397"/>
    <property type="match status" value="2"/>
</dbReference>
<proteinExistence type="predicted"/>
<name>A0A1I7KEG8_9BACT</name>
<dbReference type="OrthoDB" id="9792011at2"/>
<evidence type="ECO:0000313" key="4">
    <source>
        <dbReference type="Proteomes" id="UP000182491"/>
    </source>
</evidence>
<reference evidence="4" key="1">
    <citation type="submission" date="2016-10" db="EMBL/GenBank/DDBJ databases">
        <authorList>
            <person name="Varghese N."/>
        </authorList>
    </citation>
    <scope>NUCLEOTIDE SEQUENCE [LARGE SCALE GENOMIC DNA]</scope>
    <source>
        <strain evidence="4">DSM 18820</strain>
    </source>
</reference>